<evidence type="ECO:0000313" key="2">
    <source>
        <dbReference type="EMBL" id="SCG65658.1"/>
    </source>
</evidence>
<accession>A0A1C5J516</accession>
<protein>
    <submittedName>
        <fullName evidence="2">Uncharacterized protein</fullName>
    </submittedName>
</protein>
<organism evidence="2 3">
    <name type="scientific">Micromonospora inositola</name>
    <dbReference type="NCBI Taxonomy" id="47865"/>
    <lineage>
        <taxon>Bacteria</taxon>
        <taxon>Bacillati</taxon>
        <taxon>Actinomycetota</taxon>
        <taxon>Actinomycetes</taxon>
        <taxon>Micromonosporales</taxon>
        <taxon>Micromonosporaceae</taxon>
        <taxon>Micromonospora</taxon>
    </lineage>
</organism>
<sequence length="39" mass="4102">MQQTPGDVDQFGAAVLRGALDDADAEHPDRVELHPTATG</sequence>
<evidence type="ECO:0000313" key="3">
    <source>
        <dbReference type="Proteomes" id="UP000198221"/>
    </source>
</evidence>
<keyword evidence="3" id="KW-1185">Reference proteome</keyword>
<dbReference type="EMBL" id="LT607754">
    <property type="protein sequence ID" value="SCG65658.1"/>
    <property type="molecule type" value="Genomic_DNA"/>
</dbReference>
<name>A0A1C5J516_9ACTN</name>
<evidence type="ECO:0000256" key="1">
    <source>
        <dbReference type="SAM" id="MobiDB-lite"/>
    </source>
</evidence>
<feature type="region of interest" description="Disordered" evidence="1">
    <location>
        <begin position="19"/>
        <end position="39"/>
    </location>
</feature>
<dbReference type="AlphaFoldDB" id="A0A1C5J516"/>
<proteinExistence type="predicted"/>
<reference evidence="3" key="1">
    <citation type="submission" date="2016-06" db="EMBL/GenBank/DDBJ databases">
        <authorList>
            <person name="Varghese N."/>
            <person name="Submissions Spin"/>
        </authorList>
    </citation>
    <scope>NUCLEOTIDE SEQUENCE [LARGE SCALE GENOMIC DNA]</scope>
    <source>
        <strain evidence="3">DSM 43819</strain>
    </source>
</reference>
<dbReference type="Proteomes" id="UP000198221">
    <property type="component" value="Chromosome I"/>
</dbReference>
<gene>
    <name evidence="2" type="ORF">GA0070613_4035</name>
</gene>